<organism evidence="1 2">
    <name type="scientific">Segatella copri</name>
    <dbReference type="NCBI Taxonomy" id="165179"/>
    <lineage>
        <taxon>Bacteria</taxon>
        <taxon>Pseudomonadati</taxon>
        <taxon>Bacteroidota</taxon>
        <taxon>Bacteroidia</taxon>
        <taxon>Bacteroidales</taxon>
        <taxon>Prevotellaceae</taxon>
        <taxon>Segatella</taxon>
    </lineage>
</organism>
<sequence>MKKRYFYVVASFMRKDIANTWRKVDFTIMKDDGSALFPLMEAIKVINEGYSEIADPATLQFDNCIEISKEDYEAFNNLKNLVKVNK</sequence>
<dbReference type="EMBL" id="QSAG01000008">
    <property type="protein sequence ID" value="RGW43250.1"/>
    <property type="molecule type" value="Genomic_DNA"/>
</dbReference>
<dbReference type="RefSeq" id="WP_147346985.1">
    <property type="nucleotide sequence ID" value="NZ_CATKVX010000001.1"/>
</dbReference>
<gene>
    <name evidence="1" type="ORF">DWV76_05980</name>
</gene>
<comment type="caution">
    <text evidence="1">The sequence shown here is derived from an EMBL/GenBank/DDBJ whole genome shotgun (WGS) entry which is preliminary data.</text>
</comment>
<evidence type="ECO:0000313" key="2">
    <source>
        <dbReference type="Proteomes" id="UP000283785"/>
    </source>
</evidence>
<proteinExistence type="predicted"/>
<name>A0AA93BEY0_9BACT</name>
<protein>
    <submittedName>
        <fullName evidence="1">Uncharacterized protein</fullName>
    </submittedName>
</protein>
<dbReference type="Proteomes" id="UP000283785">
    <property type="component" value="Unassembled WGS sequence"/>
</dbReference>
<accession>A0AA93BEY0</accession>
<reference evidence="1 2" key="1">
    <citation type="submission" date="2018-08" db="EMBL/GenBank/DDBJ databases">
        <title>A genome reference for cultivated species of the human gut microbiota.</title>
        <authorList>
            <person name="Zou Y."/>
            <person name="Xue W."/>
            <person name="Luo G."/>
        </authorList>
    </citation>
    <scope>NUCLEOTIDE SEQUENCE [LARGE SCALE GENOMIC DNA]</scope>
    <source>
        <strain evidence="1 2">AF12-50</strain>
    </source>
</reference>
<evidence type="ECO:0000313" key="1">
    <source>
        <dbReference type="EMBL" id="RGW43250.1"/>
    </source>
</evidence>
<dbReference type="AlphaFoldDB" id="A0AA93BEY0"/>